<keyword evidence="2" id="KW-1185">Reference proteome</keyword>
<dbReference type="Proteomes" id="UP000057737">
    <property type="component" value="Unassembled WGS sequence"/>
</dbReference>
<sequence>MLTAQEISEAKTRIRYGNREVLHEHDDCIRIAYEWLDAQTKIKGLMRQTLPIKHIIEKWGGRYVSQSDVEVAAELHPDVRGTYPHFNIGSRLILPSDARLVNIPEAKTQDYKMTERQIAHTYGSRRE</sequence>
<name>A0A109K046_9BRAD</name>
<gene>
    <name evidence="1" type="ORF">AS156_36010</name>
</gene>
<organism evidence="1 2">
    <name type="scientific">Bradyrhizobium macuxiense</name>
    <dbReference type="NCBI Taxonomy" id="1755647"/>
    <lineage>
        <taxon>Bacteria</taxon>
        <taxon>Pseudomonadati</taxon>
        <taxon>Pseudomonadota</taxon>
        <taxon>Alphaproteobacteria</taxon>
        <taxon>Hyphomicrobiales</taxon>
        <taxon>Nitrobacteraceae</taxon>
        <taxon>Bradyrhizobium</taxon>
    </lineage>
</organism>
<evidence type="ECO:0000313" key="2">
    <source>
        <dbReference type="Proteomes" id="UP000057737"/>
    </source>
</evidence>
<dbReference type="EMBL" id="LNCU01000039">
    <property type="protein sequence ID" value="KWV58328.1"/>
    <property type="molecule type" value="Genomic_DNA"/>
</dbReference>
<accession>A0A109K046</accession>
<proteinExistence type="predicted"/>
<evidence type="ECO:0000313" key="1">
    <source>
        <dbReference type="EMBL" id="KWV58328.1"/>
    </source>
</evidence>
<reference evidence="1 2" key="1">
    <citation type="submission" date="2015-11" db="EMBL/GenBank/DDBJ databases">
        <title>Draft Genome Sequence of the Strain BR 10303 (Bradyrhizobium sp.) isolated from nodules of Centrolobium paraense.</title>
        <authorList>
            <person name="Zelli J.E."/>
            <person name="Simoes-Araujo J.L."/>
            <person name="Barauna A.C."/>
            <person name="Silva K."/>
        </authorList>
    </citation>
    <scope>NUCLEOTIDE SEQUENCE [LARGE SCALE GENOMIC DNA]</scope>
    <source>
        <strain evidence="1 2">BR 10303</strain>
    </source>
</reference>
<protein>
    <submittedName>
        <fullName evidence="1">Uncharacterized protein</fullName>
    </submittedName>
</protein>
<comment type="caution">
    <text evidence="1">The sequence shown here is derived from an EMBL/GenBank/DDBJ whole genome shotgun (WGS) entry which is preliminary data.</text>
</comment>
<dbReference type="AlphaFoldDB" id="A0A109K046"/>